<keyword evidence="6" id="KW-0418">Kinase</keyword>
<dbReference type="InterPro" id="IPR003594">
    <property type="entry name" value="HATPase_dom"/>
</dbReference>
<name>A0A4Q7E278_9CYAN</name>
<dbReference type="SUPFAM" id="SSF55785">
    <property type="entry name" value="PYP-like sensor domain (PAS domain)"/>
    <property type="match status" value="5"/>
</dbReference>
<dbReference type="InterPro" id="IPR052162">
    <property type="entry name" value="Sensor_kinase/Photoreceptor"/>
</dbReference>
<evidence type="ECO:0000256" key="3">
    <source>
        <dbReference type="ARBA" id="ARBA00012438"/>
    </source>
</evidence>
<comment type="similarity">
    <text evidence="2">In the N-terminal section; belongs to the phytochrome family.</text>
</comment>
<dbReference type="SUPFAM" id="SSF55781">
    <property type="entry name" value="GAF domain-like"/>
    <property type="match status" value="1"/>
</dbReference>
<dbReference type="PANTHER" id="PTHR43304">
    <property type="entry name" value="PHYTOCHROME-LIKE PROTEIN CPH1"/>
    <property type="match status" value="1"/>
</dbReference>
<evidence type="ECO:0000259" key="12">
    <source>
        <dbReference type="PROSITE" id="PS50113"/>
    </source>
</evidence>
<feature type="domain" description="PAC" evidence="12">
    <location>
        <begin position="373"/>
        <end position="424"/>
    </location>
</feature>
<dbReference type="SMART" id="SM00065">
    <property type="entry name" value="GAF"/>
    <property type="match status" value="1"/>
</dbReference>
<evidence type="ECO:0000256" key="8">
    <source>
        <dbReference type="SAM" id="Coils"/>
    </source>
</evidence>
<dbReference type="InterPro" id="IPR036890">
    <property type="entry name" value="HATPase_C_sf"/>
</dbReference>
<reference evidence="13 14" key="1">
    <citation type="submission" date="2018-11" db="EMBL/GenBank/DDBJ databases">
        <title>Whole genome sequencing of an environmental sample.</title>
        <authorList>
            <person name="Sarangi A.N."/>
            <person name="Singh D."/>
            <person name="Tripathy S."/>
        </authorList>
    </citation>
    <scope>NUCLEOTIDE SEQUENCE [LARGE SCALE GENOMIC DNA]</scope>
    <source>
        <strain evidence="13 14">Lakshadweep</strain>
    </source>
</reference>
<dbReference type="Pfam" id="PF01590">
    <property type="entry name" value="GAF"/>
    <property type="match status" value="1"/>
</dbReference>
<dbReference type="InterPro" id="IPR036097">
    <property type="entry name" value="HisK_dim/P_sf"/>
</dbReference>
<dbReference type="InterPro" id="IPR001610">
    <property type="entry name" value="PAC"/>
</dbReference>
<dbReference type="PRINTS" id="PR00344">
    <property type="entry name" value="BCTRLSENSOR"/>
</dbReference>
<comment type="catalytic activity">
    <reaction evidence="1">
        <text>ATP + protein L-histidine = ADP + protein N-phospho-L-histidine.</text>
        <dbReference type="EC" id="2.7.13.3"/>
    </reaction>
</comment>
<keyword evidence="8" id="KW-0175">Coiled coil</keyword>
<keyword evidence="14" id="KW-1185">Reference proteome</keyword>
<dbReference type="Pfam" id="PF08447">
    <property type="entry name" value="PAS_3"/>
    <property type="match status" value="4"/>
</dbReference>
<feature type="domain" description="PAS" evidence="11">
    <location>
        <begin position="28"/>
        <end position="81"/>
    </location>
</feature>
<accession>A0A4Q7E278</accession>
<dbReference type="OrthoDB" id="9773246at2"/>
<dbReference type="InterPro" id="IPR016132">
    <property type="entry name" value="Phyto_chromo_attachment"/>
</dbReference>
<dbReference type="SMART" id="SM00086">
    <property type="entry name" value="PAC"/>
    <property type="match status" value="4"/>
</dbReference>
<dbReference type="PROSITE" id="PS50112">
    <property type="entry name" value="PAS"/>
    <property type="match status" value="3"/>
</dbReference>
<dbReference type="Proteomes" id="UP000292459">
    <property type="component" value="Unassembled WGS sequence"/>
</dbReference>
<protein>
    <recommendedName>
        <fullName evidence="3">histidine kinase</fullName>
        <ecNumber evidence="3">2.7.13.3</ecNumber>
    </recommendedName>
</protein>
<dbReference type="PROSITE" id="PS50109">
    <property type="entry name" value="HIS_KIN"/>
    <property type="match status" value="1"/>
</dbReference>
<evidence type="ECO:0000256" key="5">
    <source>
        <dbReference type="ARBA" id="ARBA00022679"/>
    </source>
</evidence>
<feature type="domain" description="PAS" evidence="11">
    <location>
        <begin position="295"/>
        <end position="370"/>
    </location>
</feature>
<feature type="coiled-coil region" evidence="8">
    <location>
        <begin position="847"/>
        <end position="884"/>
    </location>
</feature>
<feature type="domain" description="PAC" evidence="12">
    <location>
        <begin position="628"/>
        <end position="680"/>
    </location>
</feature>
<evidence type="ECO:0000259" key="10">
    <source>
        <dbReference type="PROSITE" id="PS50109"/>
    </source>
</evidence>
<evidence type="ECO:0000313" key="14">
    <source>
        <dbReference type="Proteomes" id="UP000292459"/>
    </source>
</evidence>
<evidence type="ECO:0000259" key="9">
    <source>
        <dbReference type="PROSITE" id="PS50046"/>
    </source>
</evidence>
<dbReference type="InterPro" id="IPR003018">
    <property type="entry name" value="GAF"/>
</dbReference>
<keyword evidence="7" id="KW-0902">Two-component regulatory system</keyword>
<dbReference type="CDD" id="cd00082">
    <property type="entry name" value="HisKA"/>
    <property type="match status" value="1"/>
</dbReference>
<evidence type="ECO:0000256" key="6">
    <source>
        <dbReference type="ARBA" id="ARBA00022777"/>
    </source>
</evidence>
<evidence type="ECO:0000259" key="11">
    <source>
        <dbReference type="PROSITE" id="PS50112"/>
    </source>
</evidence>
<feature type="domain" description="PAS" evidence="11">
    <location>
        <begin position="553"/>
        <end position="625"/>
    </location>
</feature>
<dbReference type="InterPro" id="IPR000700">
    <property type="entry name" value="PAS-assoc_C"/>
</dbReference>
<dbReference type="Gene3D" id="3.30.450.40">
    <property type="match status" value="1"/>
</dbReference>
<evidence type="ECO:0000313" key="13">
    <source>
        <dbReference type="EMBL" id="RZM75449.1"/>
    </source>
</evidence>
<dbReference type="Pfam" id="PF02518">
    <property type="entry name" value="HATPase_c"/>
    <property type="match status" value="1"/>
</dbReference>
<dbReference type="NCBIfam" id="TIGR00229">
    <property type="entry name" value="sensory_box"/>
    <property type="match status" value="3"/>
</dbReference>
<evidence type="ECO:0000256" key="2">
    <source>
        <dbReference type="ARBA" id="ARBA00006402"/>
    </source>
</evidence>
<dbReference type="SUPFAM" id="SSF55874">
    <property type="entry name" value="ATPase domain of HSP90 chaperone/DNA topoisomerase II/histidine kinase"/>
    <property type="match status" value="1"/>
</dbReference>
<dbReference type="InterPro" id="IPR000014">
    <property type="entry name" value="PAS"/>
</dbReference>
<feature type="domain" description="Histidine kinase" evidence="10">
    <location>
        <begin position="893"/>
        <end position="1147"/>
    </location>
</feature>
<dbReference type="SMART" id="SM00091">
    <property type="entry name" value="PAS"/>
    <property type="match status" value="5"/>
</dbReference>
<dbReference type="GO" id="GO:0000155">
    <property type="term" value="F:phosphorelay sensor kinase activity"/>
    <property type="evidence" value="ECO:0007669"/>
    <property type="project" value="InterPro"/>
</dbReference>
<organism evidence="13 14">
    <name type="scientific">Leptolyngbya iicbica LK</name>
    <dbReference type="NCBI Taxonomy" id="2294035"/>
    <lineage>
        <taxon>Bacteria</taxon>
        <taxon>Bacillati</taxon>
        <taxon>Cyanobacteriota</taxon>
        <taxon>Cyanophyceae</taxon>
        <taxon>Leptolyngbyales</taxon>
        <taxon>Leptolyngbyaceae</taxon>
        <taxon>Leptolyngbya group</taxon>
        <taxon>Leptolyngbya</taxon>
        <taxon>Leptolyngbya iicbica</taxon>
    </lineage>
</organism>
<sequence>MAETEIKLAMVNHRSKSMPDMTTTVELTQDLLHQALNEVSTAIYIKDREQRLQFINQACCQLVGWQRRDLNGATEADLLSPAIAQQLAALDTATWHGQGHNNSVTVVLTPEHQSSYTAMRRTQVSADGASLICYLEAVTASAAVTSGKLPETWPSAQLEALLANVPAVIYQLQRSTQGDLQFGFISPGAYEVFGLGSDLILANAAQVLDRIHPLDRPQFTETLLESAATLVAWRWEGRYYKPTGQVGWLQTVGRPQVGATGAVVWDGLMMDVTSRKQAEAATIEQAVMEQAIADNETRFRTITETIPGALLQLRVLDEGYAIDFVSDRIQALTGLTPAALMADAQTFLDRLHPRDSQRFQATINEAAQTLSPWKFEGRIVALNGDTRWWRLDAMPVPQELGEVVFCGVLLDVTERKTIEEAYRENERQLRMALKVSAMGVWTWDMATDQMAWTTEPGTLFEASAVSFCDTFHTYLQNVHPHDRERLQQAVSQAVNTGHEYQIQYRLLLGDDTIRWVEERGGLWRDPDELVLGLMGTVIDITDRRLAEAALQESEERNRTLINNIPGAVYRCKADANWTLLFQSDAIAEMTGYPVDHPIHQEEWRLIHGADRDRVDREITAAIGRRQPFEVEYRIRHADGSTRWVLETGQPISDSTGTVQLIDGVLTDITRRKESETRLQELARRQGLINRISTQIRHSLELMPLLQTTVEAVRSQLITDRVAVCRFQADGQGVVIVEDCAPAWPSILGATGLDNCFPAGWVDDNLPNRVRDIPDIYQAGFHPDHVQYLESLQVRANLIVPILLKQQLWGLLIAHECRGPRQWTVGESELLKALADQVGIAIGQADLYEQATENAVRARQQAADLKATLAELQRTQSQLVQTEKMSSLGQLVAGVAHEINNPVSFIDGNVVHAAEYTEDLLTLIAHYRQTYPDPPPTLQQAIDAVDLDFLAEDFPKLLESMRIGAERIKSIVASLRTFSRMDEAEIKAVNLHEGLDSTLMILQHRLKAHGDRPQIQLTRHYGDLPMVECYAGKLNQVFMNLLSNAIDALDEKLATGDQIEPPQLAIATTTIIPDQVRISITDNGAGIPTDKQPHIFEPFYTTKPIGKGTGIGLSISYQIVTQQHRGTLVCDSQPGQGTTFHVTIPVQQGTT</sequence>
<dbReference type="Gene3D" id="2.10.70.100">
    <property type="match status" value="1"/>
</dbReference>
<evidence type="ECO:0000256" key="7">
    <source>
        <dbReference type="ARBA" id="ARBA00023012"/>
    </source>
</evidence>
<dbReference type="PROSITE" id="PS50046">
    <property type="entry name" value="PHYTOCHROME_2"/>
    <property type="match status" value="1"/>
</dbReference>
<dbReference type="InterPro" id="IPR013656">
    <property type="entry name" value="PAS_4"/>
</dbReference>
<dbReference type="Gene3D" id="3.30.450.20">
    <property type="entry name" value="PAS domain"/>
    <property type="match status" value="5"/>
</dbReference>
<gene>
    <name evidence="13" type="ORF">DYY88_21180</name>
</gene>
<dbReference type="Pfam" id="PF08448">
    <property type="entry name" value="PAS_4"/>
    <property type="match status" value="1"/>
</dbReference>
<dbReference type="Gene3D" id="1.10.287.130">
    <property type="match status" value="1"/>
</dbReference>
<dbReference type="InterPro" id="IPR035965">
    <property type="entry name" value="PAS-like_dom_sf"/>
</dbReference>
<dbReference type="SMART" id="SM00387">
    <property type="entry name" value="HATPase_c"/>
    <property type="match status" value="1"/>
</dbReference>
<feature type="domain" description="PAC" evidence="12">
    <location>
        <begin position="233"/>
        <end position="284"/>
    </location>
</feature>
<dbReference type="InterPro" id="IPR013655">
    <property type="entry name" value="PAS_fold_3"/>
</dbReference>
<dbReference type="InterPro" id="IPR029016">
    <property type="entry name" value="GAF-like_dom_sf"/>
</dbReference>
<evidence type="ECO:0000256" key="4">
    <source>
        <dbReference type="ARBA" id="ARBA00022553"/>
    </source>
</evidence>
<dbReference type="EMBL" id="QVFV01000008">
    <property type="protein sequence ID" value="RZM75449.1"/>
    <property type="molecule type" value="Genomic_DNA"/>
</dbReference>
<proteinExistence type="inferred from homology"/>
<evidence type="ECO:0000256" key="1">
    <source>
        <dbReference type="ARBA" id="ARBA00000085"/>
    </source>
</evidence>
<comment type="caution">
    <text evidence="13">The sequence shown here is derived from an EMBL/GenBank/DDBJ whole genome shotgun (WGS) entry which is preliminary data.</text>
</comment>
<feature type="domain" description="PAC" evidence="12">
    <location>
        <begin position="500"/>
        <end position="552"/>
    </location>
</feature>
<dbReference type="SUPFAM" id="SSF47384">
    <property type="entry name" value="Homodimeric domain of signal transducing histidine kinase"/>
    <property type="match status" value="1"/>
</dbReference>
<dbReference type="CDD" id="cd00130">
    <property type="entry name" value="PAS"/>
    <property type="match status" value="5"/>
</dbReference>
<dbReference type="InterPro" id="IPR005467">
    <property type="entry name" value="His_kinase_dom"/>
</dbReference>
<dbReference type="InterPro" id="IPR003661">
    <property type="entry name" value="HisK_dim/P_dom"/>
</dbReference>
<dbReference type="InterPro" id="IPR004358">
    <property type="entry name" value="Sig_transdc_His_kin-like_C"/>
</dbReference>
<keyword evidence="5" id="KW-0808">Transferase</keyword>
<keyword evidence="4" id="KW-0597">Phosphoprotein</keyword>
<dbReference type="SMART" id="SM00388">
    <property type="entry name" value="HisKA"/>
    <property type="match status" value="1"/>
</dbReference>
<dbReference type="PROSITE" id="PS50113">
    <property type="entry name" value="PAC"/>
    <property type="match status" value="4"/>
</dbReference>
<dbReference type="PANTHER" id="PTHR43304:SF1">
    <property type="entry name" value="PAC DOMAIN-CONTAINING PROTEIN"/>
    <property type="match status" value="1"/>
</dbReference>
<dbReference type="AlphaFoldDB" id="A0A4Q7E278"/>
<dbReference type="Gene3D" id="3.30.565.10">
    <property type="entry name" value="Histidine kinase-like ATPase, C-terminal domain"/>
    <property type="match status" value="1"/>
</dbReference>
<feature type="domain" description="Phytochrome chromophore attachment site" evidence="9">
    <location>
        <begin position="700"/>
        <end position="836"/>
    </location>
</feature>
<dbReference type="EC" id="2.7.13.3" evidence="3"/>